<dbReference type="NCBIfam" id="TIGR01509">
    <property type="entry name" value="HAD-SF-IA-v3"/>
    <property type="match status" value="1"/>
</dbReference>
<evidence type="ECO:0000313" key="5">
    <source>
        <dbReference type="EMBL" id="GHC50990.1"/>
    </source>
</evidence>
<keyword evidence="6" id="KW-1185">Reference proteome</keyword>
<gene>
    <name evidence="5" type="ORF">GCM10007315_11630</name>
</gene>
<evidence type="ECO:0000256" key="2">
    <source>
        <dbReference type="ARBA" id="ARBA00006171"/>
    </source>
</evidence>
<keyword evidence="3" id="KW-0479">Metal-binding</keyword>
<keyword evidence="4" id="KW-0460">Magnesium</keyword>
<dbReference type="PANTHER" id="PTHR46193">
    <property type="entry name" value="6-PHOSPHOGLUCONATE PHOSPHATASE"/>
    <property type="match status" value="1"/>
</dbReference>
<comment type="similarity">
    <text evidence="2">Belongs to the HAD-like hydrolase superfamily. CbbY/CbbZ/Gph/YieH family.</text>
</comment>
<dbReference type="SFLD" id="SFLDG01129">
    <property type="entry name" value="C1.5:_HAD__Beta-PGM__Phosphata"/>
    <property type="match status" value="1"/>
</dbReference>
<dbReference type="Gene3D" id="3.40.50.1000">
    <property type="entry name" value="HAD superfamily/HAD-like"/>
    <property type="match status" value="1"/>
</dbReference>
<name>A0A918TPF1_9RHOB</name>
<evidence type="ECO:0000256" key="1">
    <source>
        <dbReference type="ARBA" id="ARBA00001946"/>
    </source>
</evidence>
<organism evidence="5 6">
    <name type="scientific">Neogemmobacter tilapiae</name>
    <dbReference type="NCBI Taxonomy" id="875041"/>
    <lineage>
        <taxon>Bacteria</taxon>
        <taxon>Pseudomonadati</taxon>
        <taxon>Pseudomonadota</taxon>
        <taxon>Alphaproteobacteria</taxon>
        <taxon>Rhodobacterales</taxon>
        <taxon>Paracoccaceae</taxon>
        <taxon>Neogemmobacter</taxon>
    </lineage>
</organism>
<sequence>MTGLVIFDFDGVIANSEIIALAELQAMLAEHGLKLDRGQMIDRFLGNSLDRIVGILAAETGRPVAADFRARWYDRLFARYEVELQPVAGISEVLDALEDRGTDYCIASGSSRLRLSVSMGCIGMADRFKDRAFSAEDVRCGKPEPDLMLYAAAMRGAMVPDCLVVEDATAGVLSARRAGMRALGFVGGEHLAPVRDGQAQALRAAGAFDVVADHAQTLERLAA</sequence>
<dbReference type="Pfam" id="PF13419">
    <property type="entry name" value="HAD_2"/>
    <property type="match status" value="1"/>
</dbReference>
<dbReference type="AlphaFoldDB" id="A0A918TPF1"/>
<dbReference type="InterPro" id="IPR036412">
    <property type="entry name" value="HAD-like_sf"/>
</dbReference>
<evidence type="ECO:0000256" key="4">
    <source>
        <dbReference type="ARBA" id="ARBA00022842"/>
    </source>
</evidence>
<dbReference type="GO" id="GO:0046872">
    <property type="term" value="F:metal ion binding"/>
    <property type="evidence" value="ECO:0007669"/>
    <property type="project" value="UniProtKB-KW"/>
</dbReference>
<dbReference type="InterPro" id="IPR006439">
    <property type="entry name" value="HAD-SF_hydro_IA"/>
</dbReference>
<dbReference type="InterPro" id="IPR023198">
    <property type="entry name" value="PGP-like_dom2"/>
</dbReference>
<evidence type="ECO:0000256" key="3">
    <source>
        <dbReference type="ARBA" id="ARBA00022723"/>
    </source>
</evidence>
<dbReference type="SUPFAM" id="SSF56784">
    <property type="entry name" value="HAD-like"/>
    <property type="match status" value="1"/>
</dbReference>
<dbReference type="RefSeq" id="WP_189410687.1">
    <property type="nucleotide sequence ID" value="NZ_BMYJ01000003.1"/>
</dbReference>
<reference evidence="5" key="2">
    <citation type="submission" date="2020-09" db="EMBL/GenBank/DDBJ databases">
        <authorList>
            <person name="Sun Q."/>
            <person name="Kim S."/>
        </authorList>
    </citation>
    <scope>NUCLEOTIDE SEQUENCE</scope>
    <source>
        <strain evidence="5">KCTC 23310</strain>
    </source>
</reference>
<dbReference type="Gene3D" id="1.10.150.240">
    <property type="entry name" value="Putative phosphatase, domain 2"/>
    <property type="match status" value="1"/>
</dbReference>
<comment type="cofactor">
    <cofactor evidence="1">
        <name>Mg(2+)</name>
        <dbReference type="ChEBI" id="CHEBI:18420"/>
    </cofactor>
</comment>
<protein>
    <submittedName>
        <fullName evidence="5">Haloacid dehalogenase</fullName>
    </submittedName>
</protein>
<evidence type="ECO:0000313" key="6">
    <source>
        <dbReference type="Proteomes" id="UP000638981"/>
    </source>
</evidence>
<accession>A0A918TPF1</accession>
<dbReference type="GO" id="GO:0003824">
    <property type="term" value="F:catalytic activity"/>
    <property type="evidence" value="ECO:0007669"/>
    <property type="project" value="UniProtKB-ARBA"/>
</dbReference>
<dbReference type="SFLD" id="SFLDS00003">
    <property type="entry name" value="Haloacid_Dehalogenase"/>
    <property type="match status" value="1"/>
</dbReference>
<dbReference type="Proteomes" id="UP000638981">
    <property type="component" value="Unassembled WGS sequence"/>
</dbReference>
<dbReference type="PANTHER" id="PTHR46193:SF10">
    <property type="entry name" value="6-PHOSPHOGLUCONATE PHOSPHATASE"/>
    <property type="match status" value="1"/>
</dbReference>
<comment type="caution">
    <text evidence="5">The sequence shown here is derived from an EMBL/GenBank/DDBJ whole genome shotgun (WGS) entry which is preliminary data.</text>
</comment>
<proteinExistence type="inferred from homology"/>
<reference evidence="5" key="1">
    <citation type="journal article" date="2014" name="Int. J. Syst. Evol. Microbiol.">
        <title>Complete genome sequence of Corynebacterium casei LMG S-19264T (=DSM 44701T), isolated from a smear-ripened cheese.</title>
        <authorList>
            <consortium name="US DOE Joint Genome Institute (JGI-PGF)"/>
            <person name="Walter F."/>
            <person name="Albersmeier A."/>
            <person name="Kalinowski J."/>
            <person name="Ruckert C."/>
        </authorList>
    </citation>
    <scope>NUCLEOTIDE SEQUENCE</scope>
    <source>
        <strain evidence="5">KCTC 23310</strain>
    </source>
</reference>
<dbReference type="EMBL" id="BMYJ01000003">
    <property type="protein sequence ID" value="GHC50990.1"/>
    <property type="molecule type" value="Genomic_DNA"/>
</dbReference>
<dbReference type="InterPro" id="IPR051600">
    <property type="entry name" value="Beta-PGM-like"/>
</dbReference>
<dbReference type="InterPro" id="IPR023214">
    <property type="entry name" value="HAD_sf"/>
</dbReference>
<dbReference type="InterPro" id="IPR041492">
    <property type="entry name" value="HAD_2"/>
</dbReference>